<evidence type="ECO:0000256" key="6">
    <source>
        <dbReference type="ARBA" id="ARBA00023049"/>
    </source>
</evidence>
<evidence type="ECO:0000259" key="10">
    <source>
        <dbReference type="Pfam" id="PF01432"/>
    </source>
</evidence>
<evidence type="ECO:0000256" key="4">
    <source>
        <dbReference type="ARBA" id="ARBA00022801"/>
    </source>
</evidence>
<dbReference type="Pfam" id="PF01432">
    <property type="entry name" value="Peptidase_M3"/>
    <property type="match status" value="1"/>
</dbReference>
<dbReference type="InterPro" id="IPR001567">
    <property type="entry name" value="Pept_M3A_M3B_dom"/>
</dbReference>
<keyword evidence="3 9" id="KW-0479">Metal-binding</keyword>
<feature type="domain" description="Peptidase M3A/M3B catalytic" evidence="10">
    <location>
        <begin position="222"/>
        <end position="676"/>
    </location>
</feature>
<dbReference type="GO" id="GO:0004222">
    <property type="term" value="F:metalloendopeptidase activity"/>
    <property type="evidence" value="ECO:0007669"/>
    <property type="project" value="UniProtKB-EC"/>
</dbReference>
<dbReference type="GO" id="GO:0046872">
    <property type="term" value="F:metal ion binding"/>
    <property type="evidence" value="ECO:0007669"/>
    <property type="project" value="UniProtKB-UniRule"/>
</dbReference>
<keyword evidence="6 9" id="KW-0482">Metalloprotease</keyword>
<dbReference type="InterPro" id="IPR045090">
    <property type="entry name" value="Pept_M3A_M3B"/>
</dbReference>
<evidence type="ECO:0000256" key="3">
    <source>
        <dbReference type="ARBA" id="ARBA00022723"/>
    </source>
</evidence>
<dbReference type="PANTHER" id="PTHR43660">
    <property type="entry name" value="DIPEPTIDYL CARBOXYPEPTIDASE"/>
    <property type="match status" value="1"/>
</dbReference>
<evidence type="ECO:0000313" key="12">
    <source>
        <dbReference type="EMBL" id="MRH78084.1"/>
    </source>
</evidence>
<comment type="caution">
    <text evidence="12">The sequence shown here is derived from an EMBL/GenBank/DDBJ whole genome shotgun (WGS) entry which is preliminary data.</text>
</comment>
<evidence type="ECO:0000256" key="2">
    <source>
        <dbReference type="ARBA" id="ARBA00022670"/>
    </source>
</evidence>
<proteinExistence type="inferred from homology"/>
<dbReference type="NCBIfam" id="NF008159">
    <property type="entry name" value="PRK10911.1"/>
    <property type="match status" value="1"/>
</dbReference>
<protein>
    <recommendedName>
        <fullName evidence="8">oligopeptidase A</fullName>
        <ecNumber evidence="8">3.4.24.70</ecNumber>
    </recommendedName>
</protein>
<comment type="cofactor">
    <cofactor evidence="9">
        <name>Zn(2+)</name>
        <dbReference type="ChEBI" id="CHEBI:29105"/>
    </cofactor>
    <text evidence="9">Binds 1 zinc ion.</text>
</comment>
<dbReference type="InterPro" id="IPR024077">
    <property type="entry name" value="Neurolysin/TOP_dom2"/>
</dbReference>
<keyword evidence="5 9" id="KW-0862">Zinc</keyword>
<feature type="domain" description="Oligopeptidase A N-terminal" evidence="11">
    <location>
        <begin position="27"/>
        <end position="149"/>
    </location>
</feature>
<dbReference type="AlphaFoldDB" id="A0A6N7QZK8"/>
<evidence type="ECO:0000256" key="7">
    <source>
        <dbReference type="ARBA" id="ARBA00024603"/>
    </source>
</evidence>
<evidence type="ECO:0000256" key="5">
    <source>
        <dbReference type="ARBA" id="ARBA00022833"/>
    </source>
</evidence>
<keyword evidence="13" id="KW-1185">Reference proteome</keyword>
<accession>A0A6N7QZK8</accession>
<dbReference type="RefSeq" id="WP_153719120.1">
    <property type="nucleotide sequence ID" value="NZ_WJPP01000002.1"/>
</dbReference>
<dbReference type="InterPro" id="IPR034005">
    <property type="entry name" value="M3A_DCP"/>
</dbReference>
<dbReference type="SUPFAM" id="SSF55486">
    <property type="entry name" value="Metalloproteases ('zincins'), catalytic domain"/>
    <property type="match status" value="1"/>
</dbReference>
<evidence type="ECO:0000256" key="9">
    <source>
        <dbReference type="RuleBase" id="RU003435"/>
    </source>
</evidence>
<comment type="catalytic activity">
    <reaction evidence="7">
        <text>Hydrolysis of oligopeptides, with broad specificity. Gly or Ala commonly occur as P1 or P1' residues, but more distant residues are also important, as is shown by the fact that Z-Gly-Pro-Gly-|-Gly-Pro-Ala is cleaved, but not Z-(Gly)(5).</text>
        <dbReference type="EC" id="3.4.24.70"/>
    </reaction>
</comment>
<dbReference type="InterPro" id="IPR024079">
    <property type="entry name" value="MetalloPept_cat_dom_sf"/>
</dbReference>
<evidence type="ECO:0000259" key="11">
    <source>
        <dbReference type="Pfam" id="PF19310"/>
    </source>
</evidence>
<dbReference type="PANTHER" id="PTHR43660:SF1">
    <property type="entry name" value="DIPEPTIDYL CARBOXYPEPTIDASE"/>
    <property type="match status" value="1"/>
</dbReference>
<dbReference type="Gene3D" id="3.40.390.10">
    <property type="entry name" value="Collagenase (Catalytic Domain)"/>
    <property type="match status" value="1"/>
</dbReference>
<evidence type="ECO:0000256" key="8">
    <source>
        <dbReference type="ARBA" id="ARBA00026100"/>
    </source>
</evidence>
<gene>
    <name evidence="12" type="primary">prlC</name>
    <name evidence="12" type="ORF">GH984_05130</name>
</gene>
<evidence type="ECO:0000313" key="13">
    <source>
        <dbReference type="Proteomes" id="UP000433788"/>
    </source>
</evidence>
<dbReference type="CDD" id="cd06456">
    <property type="entry name" value="M3A_DCP"/>
    <property type="match status" value="1"/>
</dbReference>
<dbReference type="EC" id="3.4.24.70" evidence="8"/>
<dbReference type="Pfam" id="PF19310">
    <property type="entry name" value="TOP_N"/>
    <property type="match status" value="1"/>
</dbReference>
<dbReference type="FunFam" id="3.40.390.10:FF:000009">
    <property type="entry name" value="Oligopeptidase A"/>
    <property type="match status" value="1"/>
</dbReference>
<comment type="similarity">
    <text evidence="1 9">Belongs to the peptidase M3 family.</text>
</comment>
<name>A0A6N7QZK8_9GAMM</name>
<dbReference type="GO" id="GO:0005829">
    <property type="term" value="C:cytosol"/>
    <property type="evidence" value="ECO:0007669"/>
    <property type="project" value="UniProtKB-ARBA"/>
</dbReference>
<dbReference type="InterPro" id="IPR045666">
    <property type="entry name" value="OpdA_N"/>
</dbReference>
<keyword evidence="2 9" id="KW-0645">Protease</keyword>
<dbReference type="GO" id="GO:0006508">
    <property type="term" value="P:proteolysis"/>
    <property type="evidence" value="ECO:0007669"/>
    <property type="project" value="UniProtKB-KW"/>
</dbReference>
<reference evidence="12 13" key="1">
    <citation type="submission" date="2019-11" db="EMBL/GenBank/DDBJ databases">
        <authorList>
            <person name="Zhang X.Y."/>
        </authorList>
    </citation>
    <scope>NUCLEOTIDE SEQUENCE [LARGE SCALE GENOMIC DNA]</scope>
    <source>
        <strain evidence="12 13">C176</strain>
    </source>
</reference>
<dbReference type="Gene3D" id="1.10.1370.10">
    <property type="entry name" value="Neurolysin, domain 3"/>
    <property type="match status" value="1"/>
</dbReference>
<organism evidence="12 13">
    <name type="scientific">Spiribacter salilacus</name>
    <dbReference type="NCBI Taxonomy" id="2664894"/>
    <lineage>
        <taxon>Bacteria</taxon>
        <taxon>Pseudomonadati</taxon>
        <taxon>Pseudomonadota</taxon>
        <taxon>Gammaproteobacteria</taxon>
        <taxon>Chromatiales</taxon>
        <taxon>Ectothiorhodospiraceae</taxon>
        <taxon>Spiribacter</taxon>
    </lineage>
</organism>
<keyword evidence="4 9" id="KW-0378">Hydrolase</keyword>
<dbReference type="EMBL" id="WJPP01000002">
    <property type="protein sequence ID" value="MRH78084.1"/>
    <property type="molecule type" value="Genomic_DNA"/>
</dbReference>
<sequence>MTNPLLQPNQLPQFTAIEPAHVKPAIEEILAQNRATIAELTNLQGTPTWHTLVAPLEVIEDRLEKAWSPVSHLNGVMNSEALREAYNACLPALSAYHTEMGQNAKLYSAFRELRNSDGYAALNQAQKQTIDNALRDFQLAGVALENDAKKRYAEIAARLAKLASSFQENLLDATDAWHQDTEDANFLAGIPETALGVMQQNAEQAEVKGWRISLDMPVVQAVLAHAHNRALRQTVYTAFSTRASDVGPNAGQWDNHPVMTEILDLRQEQAELLGFSNYAELSLAPKMADSAAQVITFLEDLATRALPIAQQEYAELVEFARERDGLETLEAWDVGYYSERLRETRFALSPEDLRPYFQADRVMSGMFEVVKRLFGIHITPRSDVETWHADVRFYEIHDEQGELRGQFYTDLYARSHKRGGAWMATCQSRMRMGNQVQTPVAFLTCNFTPPVAGKPALITHDEVLTLFHEFGHGLHHMLTRIDAASVAGINGVAWDAVELPSQFLENWCWEREALDLFARHHETDAPIPETLFQRMTAARHFHAAMQMVRQIEFSLFDLRLHAEHDRTVGEQIYPLLEQVRDQVAVVRPPAFNRFPNSFAHIFAGGYAAGYYSYKWAEVLSADAFARFSEEGIFNPVTGRSFLEHILEKGGSEDAAKLFYEFRGREPSIEPLLASSGLVPSH</sequence>
<evidence type="ECO:0000256" key="1">
    <source>
        <dbReference type="ARBA" id="ARBA00006040"/>
    </source>
</evidence>
<dbReference type="Proteomes" id="UP000433788">
    <property type="component" value="Unassembled WGS sequence"/>
</dbReference>